<dbReference type="Proteomes" id="UP000664521">
    <property type="component" value="Unassembled WGS sequence"/>
</dbReference>
<dbReference type="EMBL" id="CAJPDS010000047">
    <property type="protein sequence ID" value="CAF9928297.1"/>
    <property type="molecule type" value="Genomic_DNA"/>
</dbReference>
<reference evidence="1" key="1">
    <citation type="submission" date="2021-03" db="EMBL/GenBank/DDBJ databases">
        <authorList>
            <person name="Tagirdzhanova G."/>
        </authorList>
    </citation>
    <scope>NUCLEOTIDE SEQUENCE</scope>
</reference>
<protein>
    <submittedName>
        <fullName evidence="1">Uncharacterized protein</fullName>
    </submittedName>
</protein>
<organism evidence="1 2">
    <name type="scientific">Heterodermia speciosa</name>
    <dbReference type="NCBI Taxonomy" id="116794"/>
    <lineage>
        <taxon>Eukaryota</taxon>
        <taxon>Fungi</taxon>
        <taxon>Dikarya</taxon>
        <taxon>Ascomycota</taxon>
        <taxon>Pezizomycotina</taxon>
        <taxon>Lecanoromycetes</taxon>
        <taxon>OSLEUM clade</taxon>
        <taxon>Lecanoromycetidae</taxon>
        <taxon>Caliciales</taxon>
        <taxon>Physciaceae</taxon>
        <taxon>Heterodermia</taxon>
    </lineage>
</organism>
<evidence type="ECO:0000313" key="2">
    <source>
        <dbReference type="Proteomes" id="UP000664521"/>
    </source>
</evidence>
<proteinExistence type="predicted"/>
<dbReference type="AlphaFoldDB" id="A0A8H3IHK4"/>
<dbReference type="OrthoDB" id="10255963at2759"/>
<name>A0A8H3IHK4_9LECA</name>
<accession>A0A8H3IHK4</accession>
<keyword evidence="2" id="KW-1185">Reference proteome</keyword>
<comment type="caution">
    <text evidence="1">The sequence shown here is derived from an EMBL/GenBank/DDBJ whole genome shotgun (WGS) entry which is preliminary data.</text>
</comment>
<sequence length="241" mass="27625">MFWEDPAEVVRAAAPMWHFGRPGGSKSCYPSVAVKPGGKKPNGNISDLGRLGSLKEGCAEQGDWHGPNTPGAYMPTYYSINFCKGDSSWRITYYLYFSHDSGHRYDWEWASVVWKKDQDGEDNWYRSAIKTSFHKTSKMTDWGAIQNTINGWDDRFDQNGKDRDHAKVYVGSFRHAMFLDRYTGLATLGADELEFRSNDWFFLPNFDNELIDGLTLPDFKYGDAASTPRHMHDEDRICMDP</sequence>
<gene>
    <name evidence="1" type="ORF">HETSPECPRED_006797</name>
</gene>
<evidence type="ECO:0000313" key="1">
    <source>
        <dbReference type="EMBL" id="CAF9928297.1"/>
    </source>
</evidence>